<evidence type="ECO:0000313" key="8">
    <source>
        <dbReference type="EMBL" id="SMQ66278.1"/>
    </source>
</evidence>
<accession>A0A1Y6EU72</accession>
<dbReference type="Pfam" id="PF04138">
    <property type="entry name" value="GtrA_DPMS_TM"/>
    <property type="match status" value="1"/>
</dbReference>
<keyword evidence="3 6" id="KW-0812">Transmembrane</keyword>
<dbReference type="GO" id="GO:0005886">
    <property type="term" value="C:plasma membrane"/>
    <property type="evidence" value="ECO:0007669"/>
    <property type="project" value="TreeGrafter"/>
</dbReference>
<proteinExistence type="inferred from homology"/>
<feature type="domain" description="GtrA/DPMS transmembrane" evidence="7">
    <location>
        <begin position="6"/>
        <end position="139"/>
    </location>
</feature>
<dbReference type="GO" id="GO:0000271">
    <property type="term" value="P:polysaccharide biosynthetic process"/>
    <property type="evidence" value="ECO:0007669"/>
    <property type="project" value="InterPro"/>
</dbReference>
<keyword evidence="4 6" id="KW-1133">Transmembrane helix</keyword>
<reference evidence="9" key="1">
    <citation type="submission" date="2017-04" db="EMBL/GenBank/DDBJ databases">
        <authorList>
            <person name="Varghese N."/>
            <person name="Submissions S."/>
        </authorList>
    </citation>
    <scope>NUCLEOTIDE SEQUENCE [LARGE SCALE GENOMIC DNA]</scope>
</reference>
<dbReference type="InterPro" id="IPR051401">
    <property type="entry name" value="GtrA_CellWall_Glycosyl"/>
</dbReference>
<organism evidence="8 9">
    <name type="scientific">Devosia lucknowensis</name>
    <dbReference type="NCBI Taxonomy" id="1096929"/>
    <lineage>
        <taxon>Bacteria</taxon>
        <taxon>Pseudomonadati</taxon>
        <taxon>Pseudomonadota</taxon>
        <taxon>Alphaproteobacteria</taxon>
        <taxon>Hyphomicrobiales</taxon>
        <taxon>Devosiaceae</taxon>
        <taxon>Devosia</taxon>
    </lineage>
</organism>
<evidence type="ECO:0000256" key="5">
    <source>
        <dbReference type="ARBA" id="ARBA00023136"/>
    </source>
</evidence>
<protein>
    <submittedName>
        <fullName evidence="8">Putative flippase GtrA (Transmembrane translocase of bactoprenol-linked glucose)</fullName>
    </submittedName>
</protein>
<comment type="similarity">
    <text evidence="2">Belongs to the GtrA family.</text>
</comment>
<evidence type="ECO:0000256" key="1">
    <source>
        <dbReference type="ARBA" id="ARBA00004141"/>
    </source>
</evidence>
<comment type="subcellular location">
    <subcellularLocation>
        <location evidence="1">Membrane</location>
        <topology evidence="1">Multi-pass membrane protein</topology>
    </subcellularLocation>
</comment>
<dbReference type="Proteomes" id="UP000194474">
    <property type="component" value="Unassembled WGS sequence"/>
</dbReference>
<evidence type="ECO:0000256" key="2">
    <source>
        <dbReference type="ARBA" id="ARBA00009399"/>
    </source>
</evidence>
<dbReference type="PANTHER" id="PTHR38459">
    <property type="entry name" value="PROPHAGE BACTOPRENOL-LINKED GLUCOSE TRANSLOCASE HOMOLOG"/>
    <property type="match status" value="1"/>
</dbReference>
<dbReference type="AlphaFoldDB" id="A0A1Y6EU72"/>
<dbReference type="PANTHER" id="PTHR38459:SF1">
    <property type="entry name" value="PROPHAGE BACTOPRENOL-LINKED GLUCOSE TRANSLOCASE HOMOLOG"/>
    <property type="match status" value="1"/>
</dbReference>
<name>A0A1Y6EU72_9HYPH</name>
<evidence type="ECO:0000256" key="4">
    <source>
        <dbReference type="ARBA" id="ARBA00022989"/>
    </source>
</evidence>
<feature type="transmembrane region" description="Helical" evidence="6">
    <location>
        <begin position="117"/>
        <end position="137"/>
    </location>
</feature>
<evidence type="ECO:0000256" key="3">
    <source>
        <dbReference type="ARBA" id="ARBA00022692"/>
    </source>
</evidence>
<feature type="transmembrane region" description="Helical" evidence="6">
    <location>
        <begin position="35"/>
        <end position="55"/>
    </location>
</feature>
<feature type="transmembrane region" description="Helical" evidence="6">
    <location>
        <begin position="7"/>
        <end position="29"/>
    </location>
</feature>
<feature type="transmembrane region" description="Helical" evidence="6">
    <location>
        <begin position="75"/>
        <end position="105"/>
    </location>
</feature>
<dbReference type="EMBL" id="FXWK01000001">
    <property type="protein sequence ID" value="SMQ66278.1"/>
    <property type="molecule type" value="Genomic_DNA"/>
</dbReference>
<sequence>MASFPKYLMTAGAATAVDVALVQICLQLLSLHPSIALACAMCVGAAGGMSVNFFLSRRFVFASDGRRPHQQFLTFFAVSLSTAMLRLAIAYGLVSLLSLALFAPLLILPVSLPAERLAHLGAVGIVTIYSFLAHRHFSFAGGFRSRLLTRTTMVS</sequence>
<dbReference type="InterPro" id="IPR007267">
    <property type="entry name" value="GtrA_DPMS_TM"/>
</dbReference>
<evidence type="ECO:0000313" key="9">
    <source>
        <dbReference type="Proteomes" id="UP000194474"/>
    </source>
</evidence>
<keyword evidence="9" id="KW-1185">Reference proteome</keyword>
<gene>
    <name evidence="8" type="ORF">SAMN06295905_1440</name>
</gene>
<keyword evidence="5 6" id="KW-0472">Membrane</keyword>
<evidence type="ECO:0000259" key="7">
    <source>
        <dbReference type="Pfam" id="PF04138"/>
    </source>
</evidence>
<evidence type="ECO:0000256" key="6">
    <source>
        <dbReference type="SAM" id="Phobius"/>
    </source>
</evidence>